<gene>
    <name evidence="2" type="ORF">OBRU01_19353</name>
</gene>
<dbReference type="EMBL" id="JTDY01004626">
    <property type="protein sequence ID" value="KOB67929.1"/>
    <property type="molecule type" value="Genomic_DNA"/>
</dbReference>
<protein>
    <submittedName>
        <fullName evidence="2">Uncharacterized protein</fullName>
    </submittedName>
</protein>
<name>A0A0L7KY12_OPEBR</name>
<sequence length="92" mass="10901">CMKVVPERASVLYLDKEEFGYSKIYVHLIFYEYLHNEYRRSFVEMHFKFCDLLQKEAYVGGMLKKIGVTCPFFSAFFALILVFSFLDLPFDG</sequence>
<reference evidence="2 3" key="1">
    <citation type="journal article" date="2015" name="Genome Biol. Evol.">
        <title>The genome of winter moth (Operophtera brumata) provides a genomic perspective on sexual dimorphism and phenology.</title>
        <authorList>
            <person name="Derks M.F."/>
            <person name="Smit S."/>
            <person name="Salis L."/>
            <person name="Schijlen E."/>
            <person name="Bossers A."/>
            <person name="Mateman C."/>
            <person name="Pijl A.S."/>
            <person name="de Ridder D."/>
            <person name="Groenen M.A."/>
            <person name="Visser M.E."/>
            <person name="Megens H.J."/>
        </authorList>
    </citation>
    <scope>NUCLEOTIDE SEQUENCE [LARGE SCALE GENOMIC DNA]</scope>
    <source>
        <strain evidence="2">WM2013NL</strain>
        <tissue evidence="2">Head and thorax</tissue>
    </source>
</reference>
<evidence type="ECO:0000256" key="1">
    <source>
        <dbReference type="SAM" id="Phobius"/>
    </source>
</evidence>
<accession>A0A0L7KY12</accession>
<proteinExistence type="predicted"/>
<keyword evidence="1" id="KW-1133">Transmembrane helix</keyword>
<keyword evidence="1" id="KW-0472">Membrane</keyword>
<keyword evidence="3" id="KW-1185">Reference proteome</keyword>
<comment type="caution">
    <text evidence="2">The sequence shown here is derived from an EMBL/GenBank/DDBJ whole genome shotgun (WGS) entry which is preliminary data.</text>
</comment>
<evidence type="ECO:0000313" key="2">
    <source>
        <dbReference type="EMBL" id="KOB67929.1"/>
    </source>
</evidence>
<feature type="transmembrane region" description="Helical" evidence="1">
    <location>
        <begin position="66"/>
        <end position="86"/>
    </location>
</feature>
<dbReference type="Proteomes" id="UP000037510">
    <property type="component" value="Unassembled WGS sequence"/>
</dbReference>
<feature type="non-terminal residue" evidence="2">
    <location>
        <position position="1"/>
    </location>
</feature>
<dbReference type="AlphaFoldDB" id="A0A0L7KY12"/>
<evidence type="ECO:0000313" key="3">
    <source>
        <dbReference type="Proteomes" id="UP000037510"/>
    </source>
</evidence>
<keyword evidence="1" id="KW-0812">Transmembrane</keyword>
<organism evidence="2 3">
    <name type="scientific">Operophtera brumata</name>
    <name type="common">Winter moth</name>
    <name type="synonym">Phalaena brumata</name>
    <dbReference type="NCBI Taxonomy" id="104452"/>
    <lineage>
        <taxon>Eukaryota</taxon>
        <taxon>Metazoa</taxon>
        <taxon>Ecdysozoa</taxon>
        <taxon>Arthropoda</taxon>
        <taxon>Hexapoda</taxon>
        <taxon>Insecta</taxon>
        <taxon>Pterygota</taxon>
        <taxon>Neoptera</taxon>
        <taxon>Endopterygota</taxon>
        <taxon>Lepidoptera</taxon>
        <taxon>Glossata</taxon>
        <taxon>Ditrysia</taxon>
        <taxon>Geometroidea</taxon>
        <taxon>Geometridae</taxon>
        <taxon>Larentiinae</taxon>
        <taxon>Operophtera</taxon>
    </lineage>
</organism>